<sequence length="523" mass="57496">MWTLRVAVAVGGIGVDANLRILQVRVPVFLELPTGSEGCLKDRGTCGGDESREETPWRGAIPVGARGGFGVNQEIAGGFKAGELGVKIACRQAHQPGYKRLDRLPSISYKRQSMLPPTCALSGVCCHGGHEMTNDRQVCGSVGPFVRDCEAERLFLCCVVRVGYWPDQPVVRSRVVASFPSDSCFAACREFVVYDSWSRLEGDQVRRGPVVVEAPVPEAPEAVIPPPEDQSPANEDQPQAPEDQPQIPEEQPLAPEDQPHIEPELQLPQDAPLTPPFHNSSPTHLAQDIPTFTPQPQVQTSYAFGGPSVPPELYSFLNDKFDAFNTSIQHMTESFELKVQRLENTMSAKFIEQKAASDHTVQRFNRLIGTLADASIELKEHQDKLEMVLQGILANSQADVFNTKETLTQISKTRLSFAHLVDDLESMKNLSAHIDSEMSDLKKELKNINKYGLGSSSSSAQHSSVDLSSLQYTLSDNSQRLKEIVHTRLSTMQKQLHASLHTMGSRLKSIEVILLPIPPPPAA</sequence>
<evidence type="ECO:0000256" key="1">
    <source>
        <dbReference type="SAM" id="MobiDB-lite"/>
    </source>
</evidence>
<protein>
    <submittedName>
        <fullName evidence="2">Uncharacterized protein</fullName>
    </submittedName>
</protein>
<dbReference type="AlphaFoldDB" id="A0A843WT65"/>
<dbReference type="Proteomes" id="UP000652761">
    <property type="component" value="Unassembled WGS sequence"/>
</dbReference>
<evidence type="ECO:0000313" key="2">
    <source>
        <dbReference type="EMBL" id="MQM07645.1"/>
    </source>
</evidence>
<comment type="caution">
    <text evidence="2">The sequence shown here is derived from an EMBL/GenBank/DDBJ whole genome shotgun (WGS) entry which is preliminary data.</text>
</comment>
<evidence type="ECO:0000313" key="3">
    <source>
        <dbReference type="Proteomes" id="UP000652761"/>
    </source>
</evidence>
<reference evidence="2" key="1">
    <citation type="submission" date="2017-07" db="EMBL/GenBank/DDBJ databases">
        <title>Taro Niue Genome Assembly and Annotation.</title>
        <authorList>
            <person name="Atibalentja N."/>
            <person name="Keating K."/>
            <person name="Fields C.J."/>
        </authorList>
    </citation>
    <scope>NUCLEOTIDE SEQUENCE</scope>
    <source>
        <strain evidence="2">Niue_2</strain>
        <tissue evidence="2">Leaf</tissue>
    </source>
</reference>
<keyword evidence="3" id="KW-1185">Reference proteome</keyword>
<organism evidence="2 3">
    <name type="scientific">Colocasia esculenta</name>
    <name type="common">Wild taro</name>
    <name type="synonym">Arum esculentum</name>
    <dbReference type="NCBI Taxonomy" id="4460"/>
    <lineage>
        <taxon>Eukaryota</taxon>
        <taxon>Viridiplantae</taxon>
        <taxon>Streptophyta</taxon>
        <taxon>Embryophyta</taxon>
        <taxon>Tracheophyta</taxon>
        <taxon>Spermatophyta</taxon>
        <taxon>Magnoliopsida</taxon>
        <taxon>Liliopsida</taxon>
        <taxon>Araceae</taxon>
        <taxon>Aroideae</taxon>
        <taxon>Colocasieae</taxon>
        <taxon>Colocasia</taxon>
    </lineage>
</organism>
<feature type="compositionally biased region" description="Low complexity" evidence="1">
    <location>
        <begin position="235"/>
        <end position="252"/>
    </location>
</feature>
<gene>
    <name evidence="2" type="ORF">Taro_040483</name>
</gene>
<feature type="region of interest" description="Disordered" evidence="1">
    <location>
        <begin position="216"/>
        <end position="291"/>
    </location>
</feature>
<proteinExistence type="predicted"/>
<name>A0A843WT65_COLES</name>
<feature type="compositionally biased region" description="Polar residues" evidence="1">
    <location>
        <begin position="277"/>
        <end position="291"/>
    </location>
</feature>
<accession>A0A843WT65</accession>
<dbReference type="EMBL" id="NMUH01003921">
    <property type="protein sequence ID" value="MQM07645.1"/>
    <property type="molecule type" value="Genomic_DNA"/>
</dbReference>